<sequence length="151" mass="15684">MPATRILASTCHGQFSDTWYDTLCGVPTVALFLLLLTVIRSLAGWVAVTQGGRRATRRGTHADMPCGPSPAGSGPLKSTAVVQSRLLCPSRALPPGLSPVRAAGVGEGAARSLVSPPSVGPGASSFLRKQPPSWPLRAVSIIREVAAARDY</sequence>
<keyword evidence="1" id="KW-1133">Transmembrane helix</keyword>
<evidence type="ECO:0000313" key="3">
    <source>
        <dbReference type="Proteomes" id="UP000010552"/>
    </source>
</evidence>
<reference evidence="3" key="1">
    <citation type="journal article" date="2013" name="Science">
        <title>Comparative analysis of bat genomes provides insight into the evolution of flight and immunity.</title>
        <authorList>
            <person name="Zhang G."/>
            <person name="Cowled C."/>
            <person name="Shi Z."/>
            <person name="Huang Z."/>
            <person name="Bishop-Lilly K.A."/>
            <person name="Fang X."/>
            <person name="Wynne J.W."/>
            <person name="Xiong Z."/>
            <person name="Baker M.L."/>
            <person name="Zhao W."/>
            <person name="Tachedjian M."/>
            <person name="Zhu Y."/>
            <person name="Zhou P."/>
            <person name="Jiang X."/>
            <person name="Ng J."/>
            <person name="Yang L."/>
            <person name="Wu L."/>
            <person name="Xiao J."/>
            <person name="Feng Y."/>
            <person name="Chen Y."/>
            <person name="Sun X."/>
            <person name="Zhang Y."/>
            <person name="Marsh G.A."/>
            <person name="Crameri G."/>
            <person name="Broder C.C."/>
            <person name="Frey K.G."/>
            <person name="Wang L.F."/>
            <person name="Wang J."/>
        </authorList>
    </citation>
    <scope>NUCLEOTIDE SEQUENCE [LARGE SCALE GENOMIC DNA]</scope>
</reference>
<keyword evidence="1" id="KW-0812">Transmembrane</keyword>
<evidence type="ECO:0000313" key="2">
    <source>
        <dbReference type="EMBL" id="ELK04399.1"/>
    </source>
</evidence>
<dbReference type="EMBL" id="KB031072">
    <property type="protein sequence ID" value="ELK04399.1"/>
    <property type="molecule type" value="Genomic_DNA"/>
</dbReference>
<gene>
    <name evidence="2" type="ORF">PAL_GLEAN10024718</name>
</gene>
<name>L5JY76_PTEAL</name>
<proteinExistence type="predicted"/>
<accession>L5JY76</accession>
<dbReference type="InParanoid" id="L5JY76"/>
<protein>
    <submittedName>
        <fullName evidence="2">Uncharacterized protein</fullName>
    </submittedName>
</protein>
<dbReference type="Proteomes" id="UP000010552">
    <property type="component" value="Unassembled WGS sequence"/>
</dbReference>
<keyword evidence="1" id="KW-0472">Membrane</keyword>
<feature type="transmembrane region" description="Helical" evidence="1">
    <location>
        <begin position="29"/>
        <end position="48"/>
    </location>
</feature>
<organism evidence="2 3">
    <name type="scientific">Pteropus alecto</name>
    <name type="common">Black flying fox</name>
    <dbReference type="NCBI Taxonomy" id="9402"/>
    <lineage>
        <taxon>Eukaryota</taxon>
        <taxon>Metazoa</taxon>
        <taxon>Chordata</taxon>
        <taxon>Craniata</taxon>
        <taxon>Vertebrata</taxon>
        <taxon>Euteleostomi</taxon>
        <taxon>Mammalia</taxon>
        <taxon>Eutheria</taxon>
        <taxon>Laurasiatheria</taxon>
        <taxon>Chiroptera</taxon>
        <taxon>Yinpterochiroptera</taxon>
        <taxon>Pteropodoidea</taxon>
        <taxon>Pteropodidae</taxon>
        <taxon>Pteropodinae</taxon>
        <taxon>Pteropus</taxon>
    </lineage>
</organism>
<keyword evidence="3" id="KW-1185">Reference proteome</keyword>
<dbReference type="AlphaFoldDB" id="L5JY76"/>
<evidence type="ECO:0000256" key="1">
    <source>
        <dbReference type="SAM" id="Phobius"/>
    </source>
</evidence>